<keyword evidence="4" id="KW-1185">Reference proteome</keyword>
<dbReference type="RefSeq" id="WP_023936600.1">
    <property type="nucleotide sequence ID" value="NZ_FUXH01000014.1"/>
</dbReference>
<reference evidence="1 3" key="1">
    <citation type="submission" date="2014-08" db="EMBL/GenBank/DDBJ databases">
        <title>Porphyromonas crevioricanis strain:COT-253_OH1447 Genome sequencing.</title>
        <authorList>
            <person name="Wallis C."/>
            <person name="Deusch O."/>
            <person name="O'Flynn C."/>
            <person name="Davis I."/>
            <person name="Jospin G."/>
            <person name="Darling A.E."/>
            <person name="Coil D.A."/>
            <person name="Alexiev A."/>
            <person name="Horsfall A."/>
            <person name="Kirkwood N."/>
            <person name="Harris S."/>
            <person name="Eisen J.A."/>
        </authorList>
    </citation>
    <scope>NUCLEOTIDE SEQUENCE [LARGE SCALE GENOMIC DNA]</scope>
    <source>
        <strain evidence="3">COT-253 OH1447</strain>
        <strain evidence="1">COT-253_OH1447</strain>
    </source>
</reference>
<evidence type="ECO:0000313" key="4">
    <source>
        <dbReference type="Proteomes" id="UP000249300"/>
    </source>
</evidence>
<reference evidence="2 4" key="2">
    <citation type="submission" date="2018-06" db="EMBL/GenBank/DDBJ databases">
        <authorList>
            <consortium name="Pathogen Informatics"/>
            <person name="Doyle S."/>
        </authorList>
    </citation>
    <scope>NUCLEOTIDE SEQUENCE [LARGE SCALE GENOMIC DNA]</scope>
    <source>
        <strain evidence="2 4">NCTC12858</strain>
    </source>
</reference>
<dbReference type="Pfam" id="PF13177">
    <property type="entry name" value="DNA_pol3_delta2"/>
    <property type="match status" value="1"/>
</dbReference>
<dbReference type="EC" id="2.7.7.7" evidence="2"/>
<dbReference type="EMBL" id="LS483447">
    <property type="protein sequence ID" value="SQH72945.1"/>
    <property type="molecule type" value="Genomic_DNA"/>
</dbReference>
<evidence type="ECO:0000313" key="1">
    <source>
        <dbReference type="EMBL" id="KGN94344.1"/>
    </source>
</evidence>
<dbReference type="GO" id="GO:0006261">
    <property type="term" value="P:DNA-templated DNA replication"/>
    <property type="evidence" value="ECO:0007669"/>
    <property type="project" value="TreeGrafter"/>
</dbReference>
<dbReference type="PANTHER" id="PTHR11669:SF8">
    <property type="entry name" value="DNA POLYMERASE III SUBUNIT DELTA"/>
    <property type="match status" value="1"/>
</dbReference>
<dbReference type="OrthoDB" id="9811073at2"/>
<dbReference type="InterPro" id="IPR050238">
    <property type="entry name" value="DNA_Rep/Repair_Clamp_Loader"/>
</dbReference>
<name>A0A0A2G1M8_9PORP</name>
<dbReference type="KEGG" id="pcre:NCTC12858_00780"/>
<keyword evidence="2" id="KW-0808">Transferase</keyword>
<dbReference type="PANTHER" id="PTHR11669">
    <property type="entry name" value="REPLICATION FACTOR C / DNA POLYMERASE III GAMMA-TAU SUBUNIT"/>
    <property type="match status" value="1"/>
</dbReference>
<dbReference type="InterPro" id="IPR027417">
    <property type="entry name" value="P-loop_NTPase"/>
</dbReference>
<gene>
    <name evidence="2" type="primary">holB</name>
    <name evidence="1" type="ORF">HQ38_05975</name>
    <name evidence="2" type="ORF">NCTC12858_00780</name>
</gene>
<evidence type="ECO:0000313" key="2">
    <source>
        <dbReference type="EMBL" id="SQH72945.1"/>
    </source>
</evidence>
<evidence type="ECO:0000313" key="3">
    <source>
        <dbReference type="Proteomes" id="UP000030136"/>
    </source>
</evidence>
<dbReference type="EMBL" id="JQJC01000019">
    <property type="protein sequence ID" value="KGN94344.1"/>
    <property type="molecule type" value="Genomic_DNA"/>
</dbReference>
<protein>
    <submittedName>
        <fullName evidence="2">DNA polymerase III subunit delta</fullName>
        <ecNumber evidence="2">2.7.7.7</ecNumber>
    </submittedName>
</protein>
<dbReference type="Proteomes" id="UP000249300">
    <property type="component" value="Chromosome 1"/>
</dbReference>
<dbReference type="Proteomes" id="UP000030136">
    <property type="component" value="Unassembled WGS sequence"/>
</dbReference>
<organism evidence="2 4">
    <name type="scientific">Porphyromonas crevioricanis</name>
    <dbReference type="NCBI Taxonomy" id="393921"/>
    <lineage>
        <taxon>Bacteria</taxon>
        <taxon>Pseudomonadati</taxon>
        <taxon>Bacteroidota</taxon>
        <taxon>Bacteroidia</taxon>
        <taxon>Bacteroidales</taxon>
        <taxon>Porphyromonadaceae</taxon>
        <taxon>Porphyromonas</taxon>
    </lineage>
</organism>
<dbReference type="GO" id="GO:0003887">
    <property type="term" value="F:DNA-directed DNA polymerase activity"/>
    <property type="evidence" value="ECO:0007669"/>
    <property type="project" value="UniProtKB-EC"/>
</dbReference>
<dbReference type="Gene3D" id="3.40.50.300">
    <property type="entry name" value="P-loop containing nucleotide triphosphate hydrolases"/>
    <property type="match status" value="1"/>
</dbReference>
<dbReference type="STRING" id="393921.HQ45_00660"/>
<dbReference type="AlphaFoldDB" id="A0A0A2G1M8"/>
<dbReference type="eggNOG" id="COG2812">
    <property type="taxonomic scope" value="Bacteria"/>
</dbReference>
<accession>A0A0A2G1M8</accession>
<dbReference type="SUPFAM" id="SSF52540">
    <property type="entry name" value="P-loop containing nucleoside triphosphate hydrolases"/>
    <property type="match status" value="1"/>
</dbReference>
<keyword evidence="2" id="KW-0548">Nucleotidyltransferase</keyword>
<sequence>MRFDDVAAHEGLKRSLRKLADEGHLPHALLFSGADGSGALALALALAQYINCWEPTGGEPCGHCPSCAKYNVLAHPDLFYLFPIVGGDKSCTEDFLPLWREYAPRPYLSATDWLQAIKAGNSRPLIYSRESDLLDEQLSYRIAEAKYRVLIIWQPERMHETLSNKLLKFIEEPPERTLIFMASIEPELLLPTILSRTQRIELPLLGEMEIYKALSAKSLEGVSDADCREAAHLSGGLMRKALDHLQGDKTREARFVVFLRLLALLNPARPFDMRRLADELAERSREEQLELLEAFASYFRELYVYPLRLEQISYLNASEKRLAERMAGAVSSKNVRGISAELDLASLHIRRNVNSRMVFFDLFLRLAAQLSSGMKQTGVTASAIENLC</sequence>
<proteinExistence type="predicted"/>